<protein>
    <submittedName>
        <fullName evidence="1">Uncharacterized protein</fullName>
    </submittedName>
</protein>
<sequence length="339" mass="37518">MNTSTRAEEESVTGSAAFKSGYLFFVTGNNRALKQCYRITPEKGTATSLKDFVINVKDFWNAANTESGYSFTNVPGDVTSVYILGNVPENGSTSEENIRKITTLNKLKEIVIPVTAQNDIATITMDGIGNVTNVLETANLKKVANIELTPFSSRVEIASITGGGDITSFKISGIYISHFYENVKLNQDAVNELFKYTSNNEEENYTEDKKYAMMADIASPGTSLGGNKLKKQPENNKVWGYQFIPDKQGESIRIVIKLTDIQGSTSYQSPQYLNIRGFYSNSDDPTLPIKLKRGKIYNLGESITFDESNLSPIPNPDDIDLTIKVSVKEWDVVHVNPII</sequence>
<proteinExistence type="predicted"/>
<evidence type="ECO:0000313" key="1">
    <source>
        <dbReference type="EMBL" id="RGM11215.1"/>
    </source>
</evidence>
<dbReference type="AlphaFoldDB" id="A0A3E4ULL4"/>
<dbReference type="EMBL" id="QSSV01000019">
    <property type="protein sequence ID" value="RGM11215.1"/>
    <property type="molecule type" value="Genomic_DNA"/>
</dbReference>
<accession>A0A3E4ULL4</accession>
<gene>
    <name evidence="1" type="ORF">DXC34_13770</name>
</gene>
<name>A0A3E4ULL4_BACSE</name>
<reference evidence="1 2" key="1">
    <citation type="submission" date="2018-08" db="EMBL/GenBank/DDBJ databases">
        <title>A genome reference for cultivated species of the human gut microbiota.</title>
        <authorList>
            <person name="Zou Y."/>
            <person name="Xue W."/>
            <person name="Luo G."/>
        </authorList>
    </citation>
    <scope>NUCLEOTIDE SEQUENCE [LARGE SCALE GENOMIC DNA]</scope>
    <source>
        <strain evidence="1 2">TF03-6</strain>
    </source>
</reference>
<dbReference type="Proteomes" id="UP000261223">
    <property type="component" value="Unassembled WGS sequence"/>
</dbReference>
<evidence type="ECO:0000313" key="2">
    <source>
        <dbReference type="Proteomes" id="UP000261223"/>
    </source>
</evidence>
<organism evidence="1 2">
    <name type="scientific">Bacteroides stercoris</name>
    <dbReference type="NCBI Taxonomy" id="46506"/>
    <lineage>
        <taxon>Bacteria</taxon>
        <taxon>Pseudomonadati</taxon>
        <taxon>Bacteroidota</taxon>
        <taxon>Bacteroidia</taxon>
        <taxon>Bacteroidales</taxon>
        <taxon>Bacteroidaceae</taxon>
        <taxon>Bacteroides</taxon>
    </lineage>
</organism>
<comment type="caution">
    <text evidence="1">The sequence shown here is derived from an EMBL/GenBank/DDBJ whole genome shotgun (WGS) entry which is preliminary data.</text>
</comment>